<dbReference type="PANTHER" id="PTHR43396">
    <property type="entry name" value="FLAVOHEMOPROTEIN"/>
    <property type="match status" value="1"/>
</dbReference>
<keyword evidence="12" id="KW-0520">NAD</keyword>
<sequence>MLSEQTRDIVKATVPVLEQHGTTITTVFYRNMLSEHKELLNIFNKTNQSRGLQPTALATTVLAAAKHIDNLGALAPYVVEIGHKHRALQVLPEHYPIVGKHLLGAIKEVLGDAATVDILNAWTEAYGAIAQIFIDVEANLYRKAAWGGWKPFKVAERTNVAKEVVEFKAVPSENSGIDLSKISFAPGQYVTVKTHPTNDNNQYDALRHYSICSSSAANGLKFAVKREHDGDHSGLVSTYLHDSVKEGDLIYLSAPAGDFALDNNLTRQNEIPLVLLSAGVGVTPLVSMLEEQIETNPSRPIIWVQTSFNRENQPFASRVEDLLKKCSNATIHSVHTQTMPRIDNAYLSEKLPDHSDIYVCGSSQFMSEMIKMLKKLEYKDERIHYEPFGPKMATELLSDY</sequence>
<dbReference type="Pfam" id="PF00970">
    <property type="entry name" value="FAD_binding_6"/>
    <property type="match status" value="1"/>
</dbReference>
<dbReference type="Pfam" id="PF00042">
    <property type="entry name" value="Globin"/>
    <property type="match status" value="1"/>
</dbReference>
<dbReference type="CDD" id="cd14777">
    <property type="entry name" value="Yhb1-globin-like"/>
    <property type="match status" value="1"/>
</dbReference>
<evidence type="ECO:0000256" key="2">
    <source>
        <dbReference type="ARBA" id="ARBA00001974"/>
    </source>
</evidence>
<protein>
    <recommendedName>
        <fullName evidence="4">nitric oxide dioxygenase</fullName>
        <ecNumber evidence="4">1.14.12.17</ecNumber>
    </recommendedName>
</protein>
<dbReference type="PRINTS" id="PR00371">
    <property type="entry name" value="FPNCR"/>
</dbReference>
<proteinExistence type="inferred from homology"/>
<evidence type="ECO:0000313" key="18">
    <source>
        <dbReference type="Proteomes" id="UP000236544"/>
    </source>
</evidence>
<dbReference type="SUPFAM" id="SSF63380">
    <property type="entry name" value="Riboflavin synthase domain-like"/>
    <property type="match status" value="1"/>
</dbReference>
<dbReference type="InterPro" id="IPR039261">
    <property type="entry name" value="FNR_nucleotide-bd"/>
</dbReference>
<dbReference type="InterPro" id="IPR009050">
    <property type="entry name" value="Globin-like_sf"/>
</dbReference>
<dbReference type="PROSITE" id="PS01033">
    <property type="entry name" value="GLOBIN"/>
    <property type="match status" value="1"/>
</dbReference>
<keyword evidence="5" id="KW-0216">Detoxification</keyword>
<evidence type="ECO:0000256" key="1">
    <source>
        <dbReference type="ARBA" id="ARBA00001970"/>
    </source>
</evidence>
<keyword evidence="18" id="KW-1185">Reference proteome</keyword>
<keyword evidence="8" id="KW-0479">Metal-binding</keyword>
<dbReference type="Gene3D" id="1.10.490.10">
    <property type="entry name" value="Globins"/>
    <property type="match status" value="1"/>
</dbReference>
<organism evidence="17 18">
    <name type="scientific">Lachancea quebecensis</name>
    <dbReference type="NCBI Taxonomy" id="1654605"/>
    <lineage>
        <taxon>Eukaryota</taxon>
        <taxon>Fungi</taxon>
        <taxon>Dikarya</taxon>
        <taxon>Ascomycota</taxon>
        <taxon>Saccharomycotina</taxon>
        <taxon>Saccharomycetes</taxon>
        <taxon>Saccharomycetales</taxon>
        <taxon>Saccharomycetaceae</taxon>
        <taxon>Lachancea</taxon>
    </lineage>
</organism>
<dbReference type="InterPro" id="IPR017938">
    <property type="entry name" value="Riboflavin_synthase-like_b-brl"/>
</dbReference>
<reference evidence="18" key="1">
    <citation type="submission" date="2015-10" db="EMBL/GenBank/DDBJ databases">
        <authorList>
            <person name="Devillers H."/>
        </authorList>
    </citation>
    <scope>NUCLEOTIDE SEQUENCE [LARGE SCALE GENOMIC DNA]</scope>
</reference>
<accession>A0A0P1L2T1</accession>
<dbReference type="EC" id="1.14.12.17" evidence="4"/>
<evidence type="ECO:0000259" key="16">
    <source>
        <dbReference type="PROSITE" id="PS51384"/>
    </source>
</evidence>
<keyword evidence="7" id="KW-0285">Flavoprotein</keyword>
<dbReference type="EMBL" id="LN890553">
    <property type="protein sequence ID" value="CUS23802.1"/>
    <property type="molecule type" value="Genomic_DNA"/>
</dbReference>
<dbReference type="GO" id="GO:0071500">
    <property type="term" value="P:cellular response to nitrosative stress"/>
    <property type="evidence" value="ECO:0007669"/>
    <property type="project" value="TreeGrafter"/>
</dbReference>
<dbReference type="Proteomes" id="UP000236544">
    <property type="component" value="Unassembled WGS sequence"/>
</dbReference>
<keyword evidence="10" id="KW-0521">NADP</keyword>
<dbReference type="Gene3D" id="3.40.50.80">
    <property type="entry name" value="Nucleotide-binding domain of ferredoxin-NADP reductase (FNR) module"/>
    <property type="match status" value="1"/>
</dbReference>
<feature type="domain" description="FAD-binding FR-type" evidence="16">
    <location>
        <begin position="147"/>
        <end position="262"/>
    </location>
</feature>
<dbReference type="PROSITE" id="PS51384">
    <property type="entry name" value="FAD_FR"/>
    <property type="match status" value="1"/>
</dbReference>
<name>A0A0P1L2T1_9SACH</name>
<comment type="cofactor">
    <cofactor evidence="2">
        <name>FAD</name>
        <dbReference type="ChEBI" id="CHEBI:57692"/>
    </cofactor>
</comment>
<evidence type="ECO:0000256" key="9">
    <source>
        <dbReference type="ARBA" id="ARBA00022827"/>
    </source>
</evidence>
<dbReference type="GO" id="GO:0046210">
    <property type="term" value="P:nitric oxide catabolic process"/>
    <property type="evidence" value="ECO:0007669"/>
    <property type="project" value="TreeGrafter"/>
</dbReference>
<keyword evidence="11" id="KW-0408">Iron</keyword>
<evidence type="ECO:0000256" key="6">
    <source>
        <dbReference type="ARBA" id="ARBA00022617"/>
    </source>
</evidence>
<dbReference type="InterPro" id="IPR000971">
    <property type="entry name" value="Globin"/>
</dbReference>
<dbReference type="GO" id="GO:0008941">
    <property type="term" value="F:nitric oxide dioxygenase NAD(P)H activity"/>
    <property type="evidence" value="ECO:0007669"/>
    <property type="project" value="UniProtKB-EC"/>
</dbReference>
<dbReference type="GO" id="GO:0071949">
    <property type="term" value="F:FAD binding"/>
    <property type="evidence" value="ECO:0007669"/>
    <property type="project" value="TreeGrafter"/>
</dbReference>
<dbReference type="OrthoDB" id="436496at2759"/>
<feature type="domain" description="Globin" evidence="15">
    <location>
        <begin position="1"/>
        <end position="138"/>
    </location>
</feature>
<dbReference type="AlphaFoldDB" id="A0A0P1L2T1"/>
<evidence type="ECO:0000256" key="4">
    <source>
        <dbReference type="ARBA" id="ARBA00012229"/>
    </source>
</evidence>
<dbReference type="Gene3D" id="2.40.30.10">
    <property type="entry name" value="Translation factors"/>
    <property type="match status" value="1"/>
</dbReference>
<evidence type="ECO:0000256" key="11">
    <source>
        <dbReference type="ARBA" id="ARBA00023004"/>
    </source>
</evidence>
<dbReference type="SUPFAM" id="SSF52343">
    <property type="entry name" value="Ferredoxin reductase-like, C-terminal NADP-linked domain"/>
    <property type="match status" value="1"/>
</dbReference>
<dbReference type="GO" id="GO:0009636">
    <property type="term" value="P:response to toxic substance"/>
    <property type="evidence" value="ECO:0007669"/>
    <property type="project" value="UniProtKB-KW"/>
</dbReference>
<keyword evidence="9" id="KW-0274">FAD</keyword>
<dbReference type="InterPro" id="IPR001709">
    <property type="entry name" value="Flavoprot_Pyr_Nucl_cyt_Rdtase"/>
</dbReference>
<evidence type="ECO:0000256" key="13">
    <source>
        <dbReference type="ARBA" id="ARBA00048649"/>
    </source>
</evidence>
<evidence type="ECO:0000313" key="17">
    <source>
        <dbReference type="EMBL" id="CUS23802.1"/>
    </source>
</evidence>
<evidence type="ECO:0000256" key="14">
    <source>
        <dbReference type="ARBA" id="ARBA00049433"/>
    </source>
</evidence>
<dbReference type="GO" id="GO:0019825">
    <property type="term" value="F:oxygen binding"/>
    <property type="evidence" value="ECO:0007669"/>
    <property type="project" value="InterPro"/>
</dbReference>
<dbReference type="PANTHER" id="PTHR43396:SF3">
    <property type="entry name" value="FLAVOHEMOPROTEIN"/>
    <property type="match status" value="1"/>
</dbReference>
<comment type="similarity">
    <text evidence="3">In the C-terminal section; belongs to the flavoprotein pyridine nucleotide cytochrome reductase family.</text>
</comment>
<evidence type="ECO:0000256" key="8">
    <source>
        <dbReference type="ARBA" id="ARBA00022723"/>
    </source>
</evidence>
<dbReference type="InterPro" id="IPR001433">
    <property type="entry name" value="OxRdtase_FAD/NAD-bd"/>
</dbReference>
<evidence type="ECO:0000256" key="5">
    <source>
        <dbReference type="ARBA" id="ARBA00022575"/>
    </source>
</evidence>
<evidence type="ECO:0000259" key="15">
    <source>
        <dbReference type="PROSITE" id="PS01033"/>
    </source>
</evidence>
<evidence type="ECO:0000256" key="7">
    <source>
        <dbReference type="ARBA" id="ARBA00022630"/>
    </source>
</evidence>
<dbReference type="GO" id="GO:0046872">
    <property type="term" value="F:metal ion binding"/>
    <property type="evidence" value="ECO:0007669"/>
    <property type="project" value="UniProtKB-KW"/>
</dbReference>
<comment type="catalytic activity">
    <reaction evidence="13">
        <text>2 nitric oxide + NADH + 2 O2 = 2 nitrate + NAD(+) + H(+)</text>
        <dbReference type="Rhea" id="RHEA:19469"/>
        <dbReference type="ChEBI" id="CHEBI:15378"/>
        <dbReference type="ChEBI" id="CHEBI:15379"/>
        <dbReference type="ChEBI" id="CHEBI:16480"/>
        <dbReference type="ChEBI" id="CHEBI:17632"/>
        <dbReference type="ChEBI" id="CHEBI:57540"/>
        <dbReference type="ChEBI" id="CHEBI:57945"/>
        <dbReference type="EC" id="1.14.12.17"/>
    </reaction>
</comment>
<comment type="catalytic activity">
    <reaction evidence="14">
        <text>2 nitric oxide + NADPH + 2 O2 = 2 nitrate + NADP(+) + H(+)</text>
        <dbReference type="Rhea" id="RHEA:19465"/>
        <dbReference type="ChEBI" id="CHEBI:15378"/>
        <dbReference type="ChEBI" id="CHEBI:15379"/>
        <dbReference type="ChEBI" id="CHEBI:16480"/>
        <dbReference type="ChEBI" id="CHEBI:17632"/>
        <dbReference type="ChEBI" id="CHEBI:57783"/>
        <dbReference type="ChEBI" id="CHEBI:58349"/>
        <dbReference type="EC" id="1.14.12.17"/>
    </reaction>
</comment>
<dbReference type="InterPro" id="IPR012292">
    <property type="entry name" value="Globin/Proto"/>
</dbReference>
<keyword evidence="6" id="KW-0349">Heme</keyword>
<comment type="cofactor">
    <cofactor evidence="1">
        <name>heme b</name>
        <dbReference type="ChEBI" id="CHEBI:60344"/>
    </cofactor>
</comment>
<dbReference type="GO" id="GO:0020037">
    <property type="term" value="F:heme binding"/>
    <property type="evidence" value="ECO:0007669"/>
    <property type="project" value="InterPro"/>
</dbReference>
<dbReference type="FunFam" id="1.10.490.10:FF:000003">
    <property type="entry name" value="Flavohemoprotein"/>
    <property type="match status" value="1"/>
</dbReference>
<dbReference type="SUPFAM" id="SSF46458">
    <property type="entry name" value="Globin-like"/>
    <property type="match status" value="1"/>
</dbReference>
<dbReference type="Pfam" id="PF00175">
    <property type="entry name" value="NAD_binding_1"/>
    <property type="match status" value="1"/>
</dbReference>
<evidence type="ECO:0000256" key="10">
    <source>
        <dbReference type="ARBA" id="ARBA00022857"/>
    </source>
</evidence>
<evidence type="ECO:0000256" key="3">
    <source>
        <dbReference type="ARBA" id="ARBA00006401"/>
    </source>
</evidence>
<evidence type="ECO:0000256" key="12">
    <source>
        <dbReference type="ARBA" id="ARBA00023027"/>
    </source>
</evidence>
<dbReference type="InterPro" id="IPR008333">
    <property type="entry name" value="Cbr1-like_FAD-bd_dom"/>
</dbReference>
<gene>
    <name evidence="17" type="ORF">LAQU0_S12e00364g</name>
</gene>
<dbReference type="CDD" id="cd06184">
    <property type="entry name" value="flavohem_like_fad_nad_binding"/>
    <property type="match status" value="1"/>
</dbReference>
<dbReference type="InterPro" id="IPR017927">
    <property type="entry name" value="FAD-bd_FR_type"/>
</dbReference>